<sequence>MELTIATRSSALALWQANHVKRELEALNPGLQIHLLEIKTQGDIILDVPLAKVGGKGLFVKELETALLANRADLAVHSMKDVPMAFPEGLHLPVITERDSPYDAFVSNKYADFDALPAGAVVGTSSLRRAAQIAERRPDLSIKSLRGNVNTRLAKLDDGLYDAIILAASGLKRLGFHDRIRGSLPSEVSLPAVGQGALGIEIRSGDERVAQLIEPLRHRETSLIVRCERAMNTRLNGGCQVPIAGYGELLDGSLQLRGLVAEVDGSRVLHARDSIQLSEHSPASGAPELDGLAPDAFENLCKAAEMMGVRVAENLLGQGAGAILEAVYGDSPPDHSR</sequence>
<comment type="cofactor">
    <cofactor evidence="8">
        <name>dipyrromethane</name>
        <dbReference type="ChEBI" id="CHEBI:60342"/>
    </cofactor>
    <text evidence="8">Binds 1 dipyrromethane group covalently.</text>
</comment>
<dbReference type="SUPFAM" id="SSF54782">
    <property type="entry name" value="Porphobilinogen deaminase (hydroxymethylbilane synthase), C-terminal domain"/>
    <property type="match status" value="1"/>
</dbReference>
<keyword evidence="12" id="KW-1185">Reference proteome</keyword>
<evidence type="ECO:0000313" key="11">
    <source>
        <dbReference type="EMBL" id="GAA3960880.1"/>
    </source>
</evidence>
<keyword evidence="5 8" id="KW-0808">Transferase</keyword>
<dbReference type="InterPro" id="IPR000860">
    <property type="entry name" value="HemC"/>
</dbReference>
<accession>A0ABP7P7J4</accession>
<dbReference type="Proteomes" id="UP001501337">
    <property type="component" value="Unassembled WGS sequence"/>
</dbReference>
<reference evidence="12" key="1">
    <citation type="journal article" date="2019" name="Int. J. Syst. Evol. Microbiol.">
        <title>The Global Catalogue of Microorganisms (GCM) 10K type strain sequencing project: providing services to taxonomists for standard genome sequencing and annotation.</title>
        <authorList>
            <consortium name="The Broad Institute Genomics Platform"/>
            <consortium name="The Broad Institute Genome Sequencing Center for Infectious Disease"/>
            <person name="Wu L."/>
            <person name="Ma J."/>
        </authorList>
    </citation>
    <scope>NUCLEOTIDE SEQUENCE [LARGE SCALE GENOMIC DNA]</scope>
    <source>
        <strain evidence="12">JCM 17555</strain>
    </source>
</reference>
<dbReference type="PROSITE" id="PS00533">
    <property type="entry name" value="PORPHOBILINOGEN_DEAM"/>
    <property type="match status" value="1"/>
</dbReference>
<evidence type="ECO:0000256" key="6">
    <source>
        <dbReference type="ARBA" id="ARBA00023244"/>
    </source>
</evidence>
<comment type="function">
    <text evidence="1 8">Tetrapolymerization of the monopyrrole PBG into the hydroxymethylbilane pre-uroporphyrinogen in several discrete steps.</text>
</comment>
<keyword evidence="6 8" id="KW-0627">Porphyrin biosynthesis</keyword>
<dbReference type="EC" id="2.5.1.61" evidence="8"/>
<dbReference type="Pfam" id="PF03900">
    <property type="entry name" value="Porphobil_deamC"/>
    <property type="match status" value="1"/>
</dbReference>
<feature type="modified residue" description="S-(dipyrrolylmethanemethyl)cysteine" evidence="8">
    <location>
        <position position="239"/>
    </location>
</feature>
<evidence type="ECO:0000256" key="2">
    <source>
        <dbReference type="ARBA" id="ARBA00004735"/>
    </source>
</evidence>
<feature type="domain" description="Porphobilinogen deaminase C-terminal" evidence="10">
    <location>
        <begin position="224"/>
        <end position="268"/>
    </location>
</feature>
<dbReference type="InterPro" id="IPR022418">
    <property type="entry name" value="Porphobilinogen_deaminase_C"/>
</dbReference>
<name>A0ABP7P7J4_9GAMM</name>
<dbReference type="Pfam" id="PF01379">
    <property type="entry name" value="Porphobil_deam"/>
    <property type="match status" value="1"/>
</dbReference>
<dbReference type="RefSeq" id="WP_344805616.1">
    <property type="nucleotide sequence ID" value="NZ_BAABBO010000009.1"/>
</dbReference>
<comment type="similarity">
    <text evidence="3 8">Belongs to the HMBS family.</text>
</comment>
<evidence type="ECO:0000256" key="8">
    <source>
        <dbReference type="HAMAP-Rule" id="MF_00260"/>
    </source>
</evidence>
<dbReference type="CDD" id="cd13646">
    <property type="entry name" value="PBP2_EcHMBS_like"/>
    <property type="match status" value="1"/>
</dbReference>
<comment type="subunit">
    <text evidence="4 8">Monomer.</text>
</comment>
<comment type="catalytic activity">
    <reaction evidence="7 8">
        <text>4 porphobilinogen + H2O = hydroxymethylbilane + 4 NH4(+)</text>
        <dbReference type="Rhea" id="RHEA:13185"/>
        <dbReference type="ChEBI" id="CHEBI:15377"/>
        <dbReference type="ChEBI" id="CHEBI:28938"/>
        <dbReference type="ChEBI" id="CHEBI:57845"/>
        <dbReference type="ChEBI" id="CHEBI:58126"/>
        <dbReference type="EC" id="2.5.1.61"/>
    </reaction>
</comment>
<dbReference type="PRINTS" id="PR00151">
    <property type="entry name" value="PORPHBDMNASE"/>
</dbReference>
<evidence type="ECO:0000256" key="4">
    <source>
        <dbReference type="ARBA" id="ARBA00011245"/>
    </source>
</evidence>
<dbReference type="Gene3D" id="3.30.160.40">
    <property type="entry name" value="Porphobilinogen deaminase, C-terminal domain"/>
    <property type="match status" value="1"/>
</dbReference>
<dbReference type="Gene3D" id="3.40.190.10">
    <property type="entry name" value="Periplasmic binding protein-like II"/>
    <property type="match status" value="2"/>
</dbReference>
<dbReference type="InterPro" id="IPR022419">
    <property type="entry name" value="Porphobilin_deaminase_cofac_BS"/>
</dbReference>
<comment type="pathway">
    <text evidence="2">Porphyrin-containing compound metabolism; protoporphyrin-IX biosynthesis; coproporphyrinogen-III from 5-aminolevulinate: step 2/4.</text>
</comment>
<dbReference type="HAMAP" id="MF_00260">
    <property type="entry name" value="Porphobil_deam"/>
    <property type="match status" value="1"/>
</dbReference>
<gene>
    <name evidence="8 11" type="primary">hemC</name>
    <name evidence="11" type="ORF">GCM10022278_18710</name>
</gene>
<protein>
    <recommendedName>
        <fullName evidence="8">Porphobilinogen deaminase</fullName>
        <shortName evidence="8">PBG</shortName>
        <ecNumber evidence="8">2.5.1.61</ecNumber>
    </recommendedName>
    <alternativeName>
        <fullName evidence="8">Hydroxymethylbilane synthase</fullName>
        <shortName evidence="8">HMBS</shortName>
    </alternativeName>
    <alternativeName>
        <fullName evidence="8">Pre-uroporphyrinogen synthase</fullName>
    </alternativeName>
</protein>
<dbReference type="PANTHER" id="PTHR11557:SF0">
    <property type="entry name" value="PORPHOBILINOGEN DEAMINASE"/>
    <property type="match status" value="1"/>
</dbReference>
<dbReference type="PIRSF" id="PIRSF001438">
    <property type="entry name" value="4pyrrol_synth_OHMeBilane_synth"/>
    <property type="match status" value="1"/>
</dbReference>
<feature type="domain" description="Porphobilinogen deaminase N-terminal" evidence="9">
    <location>
        <begin position="3"/>
        <end position="210"/>
    </location>
</feature>
<evidence type="ECO:0000256" key="1">
    <source>
        <dbReference type="ARBA" id="ARBA00002869"/>
    </source>
</evidence>
<evidence type="ECO:0000259" key="10">
    <source>
        <dbReference type="Pfam" id="PF03900"/>
    </source>
</evidence>
<evidence type="ECO:0000259" key="9">
    <source>
        <dbReference type="Pfam" id="PF01379"/>
    </source>
</evidence>
<evidence type="ECO:0000313" key="12">
    <source>
        <dbReference type="Proteomes" id="UP001501337"/>
    </source>
</evidence>
<evidence type="ECO:0000256" key="7">
    <source>
        <dbReference type="ARBA" id="ARBA00048169"/>
    </source>
</evidence>
<dbReference type="NCBIfam" id="TIGR00212">
    <property type="entry name" value="hemC"/>
    <property type="match status" value="1"/>
</dbReference>
<comment type="caution">
    <text evidence="11">The sequence shown here is derived from an EMBL/GenBank/DDBJ whole genome shotgun (WGS) entry which is preliminary data.</text>
</comment>
<dbReference type="InterPro" id="IPR022417">
    <property type="entry name" value="Porphobilin_deaminase_N"/>
</dbReference>
<evidence type="ECO:0000256" key="5">
    <source>
        <dbReference type="ARBA" id="ARBA00022679"/>
    </source>
</evidence>
<dbReference type="PANTHER" id="PTHR11557">
    <property type="entry name" value="PORPHOBILINOGEN DEAMINASE"/>
    <property type="match status" value="1"/>
</dbReference>
<organism evidence="11 12">
    <name type="scientific">Allohahella marinimesophila</name>
    <dbReference type="NCBI Taxonomy" id="1054972"/>
    <lineage>
        <taxon>Bacteria</taxon>
        <taxon>Pseudomonadati</taxon>
        <taxon>Pseudomonadota</taxon>
        <taxon>Gammaproteobacteria</taxon>
        <taxon>Oceanospirillales</taxon>
        <taxon>Hahellaceae</taxon>
        <taxon>Allohahella</taxon>
    </lineage>
</organism>
<evidence type="ECO:0000256" key="3">
    <source>
        <dbReference type="ARBA" id="ARBA00005638"/>
    </source>
</evidence>
<comment type="miscellaneous">
    <text evidence="8">The porphobilinogen subunits are added to the dipyrromethane group.</text>
</comment>
<dbReference type="SUPFAM" id="SSF53850">
    <property type="entry name" value="Periplasmic binding protein-like II"/>
    <property type="match status" value="1"/>
</dbReference>
<proteinExistence type="inferred from homology"/>
<dbReference type="EMBL" id="BAABBO010000009">
    <property type="protein sequence ID" value="GAA3960880.1"/>
    <property type="molecule type" value="Genomic_DNA"/>
</dbReference>
<dbReference type="InterPro" id="IPR036803">
    <property type="entry name" value="Porphobilinogen_deaminase_C_sf"/>
</dbReference>